<proteinExistence type="predicted"/>
<gene>
    <name evidence="3" type="ORF">JOF36_002763</name>
</gene>
<accession>A0ABS4VT11</accession>
<comment type="caution">
    <text evidence="3">The sequence shown here is derived from an EMBL/GenBank/DDBJ whole genome shotgun (WGS) entry which is preliminary data.</text>
</comment>
<evidence type="ECO:0000259" key="2">
    <source>
        <dbReference type="Pfam" id="PF12697"/>
    </source>
</evidence>
<name>A0ABS4VT11_9PSEU</name>
<sequence length="269" mass="28690">MTVTGTQPTGGQATEREVRVGPITARVLVGGSGDPLLFLHGAAGLMWDPFLDGLAASHTVYAVRHPGSGEADDLSHLPGIWELVLFYDELLDSLGLDRITVVGHSFGGMVAAELAANSPRRVRRLVLLAPIGLWLDEHPIPDIAGMSPADLPALVLADPAGPLARAMEVPADDPQAQFEAAMRMASILHFIWPIPDKGLDRRIHRIAAPTLLVFGEQDRLVDPAYGPAFADRLRDARLVTVPAAGHLPHLENPGPVTDAVHGFLSAKEN</sequence>
<dbReference type="PANTHER" id="PTHR43798:SF31">
    <property type="entry name" value="AB HYDROLASE SUPERFAMILY PROTEIN YCLE"/>
    <property type="match status" value="1"/>
</dbReference>
<feature type="domain" description="AB hydrolase-1" evidence="2">
    <location>
        <begin position="36"/>
        <end position="258"/>
    </location>
</feature>
<protein>
    <submittedName>
        <fullName evidence="3">Pimeloyl-ACP methyl ester carboxylesterase</fullName>
    </submittedName>
</protein>
<dbReference type="InterPro" id="IPR029058">
    <property type="entry name" value="AB_hydrolase_fold"/>
</dbReference>
<dbReference type="PANTHER" id="PTHR43798">
    <property type="entry name" value="MONOACYLGLYCEROL LIPASE"/>
    <property type="match status" value="1"/>
</dbReference>
<dbReference type="SUPFAM" id="SSF53474">
    <property type="entry name" value="alpha/beta-Hydrolases"/>
    <property type="match status" value="1"/>
</dbReference>
<keyword evidence="4" id="KW-1185">Reference proteome</keyword>
<evidence type="ECO:0000313" key="3">
    <source>
        <dbReference type="EMBL" id="MBP2367067.1"/>
    </source>
</evidence>
<dbReference type="Proteomes" id="UP001519295">
    <property type="component" value="Unassembled WGS sequence"/>
</dbReference>
<organism evidence="3 4">
    <name type="scientific">Pseudonocardia parietis</name>
    <dbReference type="NCBI Taxonomy" id="570936"/>
    <lineage>
        <taxon>Bacteria</taxon>
        <taxon>Bacillati</taxon>
        <taxon>Actinomycetota</taxon>
        <taxon>Actinomycetes</taxon>
        <taxon>Pseudonocardiales</taxon>
        <taxon>Pseudonocardiaceae</taxon>
        <taxon>Pseudonocardia</taxon>
    </lineage>
</organism>
<dbReference type="Pfam" id="PF12697">
    <property type="entry name" value="Abhydrolase_6"/>
    <property type="match status" value="1"/>
</dbReference>
<keyword evidence="1" id="KW-0378">Hydrolase</keyword>
<dbReference type="Gene3D" id="3.40.50.1820">
    <property type="entry name" value="alpha/beta hydrolase"/>
    <property type="match status" value="1"/>
</dbReference>
<dbReference type="EMBL" id="JAGINU010000001">
    <property type="protein sequence ID" value="MBP2367067.1"/>
    <property type="molecule type" value="Genomic_DNA"/>
</dbReference>
<evidence type="ECO:0000313" key="4">
    <source>
        <dbReference type="Proteomes" id="UP001519295"/>
    </source>
</evidence>
<dbReference type="InterPro" id="IPR050266">
    <property type="entry name" value="AB_hydrolase_sf"/>
</dbReference>
<reference evidence="3 4" key="1">
    <citation type="submission" date="2021-03" db="EMBL/GenBank/DDBJ databases">
        <title>Sequencing the genomes of 1000 actinobacteria strains.</title>
        <authorList>
            <person name="Klenk H.-P."/>
        </authorList>
    </citation>
    <scope>NUCLEOTIDE SEQUENCE [LARGE SCALE GENOMIC DNA]</scope>
    <source>
        <strain evidence="3 4">DSM 45256</strain>
    </source>
</reference>
<evidence type="ECO:0000256" key="1">
    <source>
        <dbReference type="ARBA" id="ARBA00022801"/>
    </source>
</evidence>
<dbReference type="PRINTS" id="PR00111">
    <property type="entry name" value="ABHYDROLASE"/>
</dbReference>
<dbReference type="RefSeq" id="WP_210027168.1">
    <property type="nucleotide sequence ID" value="NZ_JAGINU010000001.1"/>
</dbReference>
<dbReference type="InterPro" id="IPR000073">
    <property type="entry name" value="AB_hydrolase_1"/>
</dbReference>